<keyword evidence="1" id="KW-1133">Transmembrane helix</keyword>
<dbReference type="SUPFAM" id="SSF82171">
    <property type="entry name" value="DPP6 N-terminal domain-like"/>
    <property type="match status" value="1"/>
</dbReference>
<keyword evidence="1" id="KW-0812">Transmembrane</keyword>
<dbReference type="OrthoDB" id="328755at2759"/>
<gene>
    <name evidence="2" type="ORF">Naga_100163g9</name>
</gene>
<evidence type="ECO:0000256" key="1">
    <source>
        <dbReference type="SAM" id="Phobius"/>
    </source>
</evidence>
<feature type="transmembrane region" description="Helical" evidence="1">
    <location>
        <begin position="641"/>
        <end position="664"/>
    </location>
</feature>
<sequence length="679" mass="72426">MSGIEIKPDGAIGGAFAPKPVGGKAPTVPITLAPEGWPIVHGTVQSKDNSDYSGPVTAAGPFTFATSQTINEKPDNTGVAQMLLTSMLGASKNGGLRSMADQASVLLGFSLADSNPVSVITDKRPDGSTLLWTSTIRNVIVYKVSPEAPGTLQEVAKYDHGYNFRFHGSYAFVGEVNGQSHFFTTDNDSLVSYTLVEEGGRKGGYSIKPLGKLALPVWTNPSGADHLVGVTVLDDGTVVVCSKTGVLMASRADGKGGFVLMDTLALGDFTRTSNNEVSNSISADGQGIFIVTQREVCRVDFNPATGRLGFKWSTIYGPEAPWYIGRLGPGAGSTPSISECGGRKTIVITDGAMPMNVLWYDAEKGVLAGSRKVQFTEDENGNLPTQSEQSVAVDGCKAFVVQNYMGMTELDDSVFCTTAPQGGFVREQIPQICDQLLPYNSTDLFLSRACPPALGCYSPGMAVYEMDPHAMESNGQNKVSRAWTRMDKSCGTSIPLISKGSNAAYCVGAEAGSSQWTLLGMDMDTGKDVFSHQFYEEFGARNIFINPFYAGVEAIGDNEIVIGSVGGIVYVSPMPAGGMTTTTKTFGFKRRSNRLEHPHRNSPSVQPLDQSLHRFRSLSADFQKDMSRGVTSMLHGNLHDVTMPVGATLIAAGLAVLALLFVILRRGHALVSPRLPTRT</sequence>
<protein>
    <submittedName>
        <fullName evidence="2">Uncharacterized protein</fullName>
    </submittedName>
</protein>
<comment type="caution">
    <text evidence="2">The sequence shown here is derived from an EMBL/GenBank/DDBJ whole genome shotgun (WGS) entry which is preliminary data.</text>
</comment>
<name>W7TB90_9STRA</name>
<reference evidence="2 3" key="1">
    <citation type="journal article" date="2014" name="Mol. Plant">
        <title>Chromosome Scale Genome Assembly and Transcriptome Profiling of Nannochloropsis gaditana in Nitrogen Depletion.</title>
        <authorList>
            <person name="Corteggiani Carpinelli E."/>
            <person name="Telatin A."/>
            <person name="Vitulo N."/>
            <person name="Forcato C."/>
            <person name="D'Angelo M."/>
            <person name="Schiavon R."/>
            <person name="Vezzi A."/>
            <person name="Giacometti G.M."/>
            <person name="Morosinotto T."/>
            <person name="Valle G."/>
        </authorList>
    </citation>
    <scope>NUCLEOTIDE SEQUENCE [LARGE SCALE GENOMIC DNA]</scope>
    <source>
        <strain evidence="2 3">B-31</strain>
    </source>
</reference>
<keyword evidence="3" id="KW-1185">Reference proteome</keyword>
<dbReference type="AlphaFoldDB" id="W7TB90"/>
<proteinExistence type="predicted"/>
<organism evidence="2 3">
    <name type="scientific">Nannochloropsis gaditana</name>
    <dbReference type="NCBI Taxonomy" id="72520"/>
    <lineage>
        <taxon>Eukaryota</taxon>
        <taxon>Sar</taxon>
        <taxon>Stramenopiles</taxon>
        <taxon>Ochrophyta</taxon>
        <taxon>Eustigmatophyceae</taxon>
        <taxon>Eustigmatales</taxon>
        <taxon>Monodopsidaceae</taxon>
        <taxon>Nannochloropsis</taxon>
    </lineage>
</organism>
<keyword evidence="1" id="KW-0472">Membrane</keyword>
<dbReference type="Proteomes" id="UP000019335">
    <property type="component" value="Chromosome 14"/>
</dbReference>
<evidence type="ECO:0000313" key="2">
    <source>
        <dbReference type="EMBL" id="EWM24360.1"/>
    </source>
</evidence>
<dbReference type="EMBL" id="AZIL01001301">
    <property type="protein sequence ID" value="EWM24360.1"/>
    <property type="molecule type" value="Genomic_DNA"/>
</dbReference>
<evidence type="ECO:0000313" key="3">
    <source>
        <dbReference type="Proteomes" id="UP000019335"/>
    </source>
</evidence>
<accession>W7TB90</accession>